<comment type="catalytic activity">
    <reaction evidence="9">
        <text>a 1-acyl-sn-glycero-3-phosphocholine + H2O = sn-glycerol 3-phosphocholine + a fatty acid + H(+)</text>
        <dbReference type="Rhea" id="RHEA:15177"/>
        <dbReference type="ChEBI" id="CHEBI:15377"/>
        <dbReference type="ChEBI" id="CHEBI:15378"/>
        <dbReference type="ChEBI" id="CHEBI:16870"/>
        <dbReference type="ChEBI" id="CHEBI:28868"/>
        <dbReference type="ChEBI" id="CHEBI:58168"/>
        <dbReference type="EC" id="3.1.1.5"/>
    </reaction>
</comment>
<keyword evidence="7" id="KW-0325">Glycoprotein</keyword>
<name>A0A9W4U237_9ASCO</name>
<dbReference type="GO" id="GO:0005829">
    <property type="term" value="C:cytosol"/>
    <property type="evidence" value="ECO:0007669"/>
    <property type="project" value="TreeGrafter"/>
</dbReference>
<feature type="signal peptide" evidence="9">
    <location>
        <begin position="1"/>
        <end position="17"/>
    </location>
</feature>
<dbReference type="PROSITE" id="PS51210">
    <property type="entry name" value="PLA2C"/>
    <property type="match status" value="1"/>
</dbReference>
<sequence>MLQLFFVILLFCTFAISNYTPIKTTCPSNLIRSSKSQLNDKEVSFINSRSKSHVSNFLKRAKISTNYTPNIGLSFSGGGYRSSLVSAGIVEALDERSDSILSGLLQSSNYIAGLSGGAWFLTSFVSYQYESITTLKNKWHIKSLIDYYGDDIIEQAKLWIDVDKEIQGKKDAGFTISITDLYGRLLSYVLLPNNGLNNTWSNENNLNPEFPFPILVADGRAPNSIIINSNSTVFEFTPFEFGSYDIGKFIDIKYLGSESGTCFTNFDNNGFLMGTSSSLFNEVMLKIGTSELPSFLKDLINNILVNPFEKLNIDVATYPNPFYKEGSDSISSSSELYLVDGGEDGENLPIEPLMKRNLDILFTFDNSNDWLNWPDGSSLIKTYERQFTHPEYLFPYVPDTNTFKYFNLSSKPTFFGCDAKNLTSLTSDIYSVPLVVYFGNRPFSYWTNTSTYKLKYTDSERDGMILNGYNIATRLNGTLDKEFNTCIGCAMIRRNQERNGEKQSDQCKKCFEKYCWNGEIYKQGKIGENFNNEGIITNTNDYNSESIPGFNSGGPDI</sequence>
<dbReference type="GO" id="GO:0005783">
    <property type="term" value="C:endoplasmic reticulum"/>
    <property type="evidence" value="ECO:0007669"/>
    <property type="project" value="TreeGrafter"/>
</dbReference>
<evidence type="ECO:0000313" key="12">
    <source>
        <dbReference type="Proteomes" id="UP001152885"/>
    </source>
</evidence>
<reference evidence="11" key="1">
    <citation type="submission" date="2022-12" db="EMBL/GenBank/DDBJ databases">
        <authorList>
            <person name="Brejova B."/>
        </authorList>
    </citation>
    <scope>NUCLEOTIDE SEQUENCE</scope>
</reference>
<evidence type="ECO:0000256" key="2">
    <source>
        <dbReference type="ARBA" id="ARBA00013274"/>
    </source>
</evidence>
<dbReference type="SUPFAM" id="SSF52151">
    <property type="entry name" value="FabD/lysophospholipase-like"/>
    <property type="match status" value="1"/>
</dbReference>
<keyword evidence="12" id="KW-1185">Reference proteome</keyword>
<evidence type="ECO:0000256" key="1">
    <source>
        <dbReference type="ARBA" id="ARBA00008780"/>
    </source>
</evidence>
<dbReference type="InterPro" id="IPR002642">
    <property type="entry name" value="LysoPLipase_cat_dom"/>
</dbReference>
<evidence type="ECO:0000256" key="4">
    <source>
        <dbReference type="ARBA" id="ARBA00022801"/>
    </source>
</evidence>
<dbReference type="PANTHER" id="PTHR10728:SF33">
    <property type="entry name" value="LYSOPHOSPHOLIPASE 1-RELATED"/>
    <property type="match status" value="1"/>
</dbReference>
<feature type="chain" id="PRO_5041013117" description="Lysophospholipase" evidence="9">
    <location>
        <begin position="18"/>
        <end position="557"/>
    </location>
</feature>
<dbReference type="EMBL" id="CANTUO010000005">
    <property type="protein sequence ID" value="CAI5760031.1"/>
    <property type="molecule type" value="Genomic_DNA"/>
</dbReference>
<evidence type="ECO:0000256" key="6">
    <source>
        <dbReference type="ARBA" id="ARBA00023098"/>
    </source>
</evidence>
<evidence type="ECO:0000256" key="7">
    <source>
        <dbReference type="ARBA" id="ARBA00023180"/>
    </source>
</evidence>
<dbReference type="GO" id="GO:0005576">
    <property type="term" value="C:extracellular region"/>
    <property type="evidence" value="ECO:0007669"/>
    <property type="project" value="TreeGrafter"/>
</dbReference>
<dbReference type="GO" id="GO:0046475">
    <property type="term" value="P:glycerophospholipid catabolic process"/>
    <property type="evidence" value="ECO:0007669"/>
    <property type="project" value="TreeGrafter"/>
</dbReference>
<dbReference type="EC" id="3.1.1.5" evidence="2 9"/>
<dbReference type="OrthoDB" id="4084751at2759"/>
<dbReference type="GO" id="GO:0004623">
    <property type="term" value="F:phospholipase A2 activity"/>
    <property type="evidence" value="ECO:0007669"/>
    <property type="project" value="TreeGrafter"/>
</dbReference>
<keyword evidence="3 9" id="KW-0732">Signal</keyword>
<dbReference type="Pfam" id="PF01735">
    <property type="entry name" value="PLA2_B"/>
    <property type="match status" value="1"/>
</dbReference>
<feature type="domain" description="PLA2c" evidence="10">
    <location>
        <begin position="25"/>
        <end position="521"/>
    </location>
</feature>
<dbReference type="SMART" id="SM00022">
    <property type="entry name" value="PLAc"/>
    <property type="match status" value="1"/>
</dbReference>
<keyword evidence="5 8" id="KW-0442">Lipid degradation</keyword>
<dbReference type="GO" id="GO:0005886">
    <property type="term" value="C:plasma membrane"/>
    <property type="evidence" value="ECO:0007669"/>
    <property type="project" value="TreeGrafter"/>
</dbReference>
<dbReference type="InterPro" id="IPR016035">
    <property type="entry name" value="Acyl_Trfase/lysoPLipase"/>
</dbReference>
<accession>A0A9W4U237</accession>
<evidence type="ECO:0000256" key="3">
    <source>
        <dbReference type="ARBA" id="ARBA00022729"/>
    </source>
</evidence>
<dbReference type="GO" id="GO:0004622">
    <property type="term" value="F:phosphatidylcholine lysophospholipase activity"/>
    <property type="evidence" value="ECO:0007669"/>
    <property type="project" value="UniProtKB-EC"/>
</dbReference>
<evidence type="ECO:0000259" key="10">
    <source>
        <dbReference type="PROSITE" id="PS51210"/>
    </source>
</evidence>
<dbReference type="AlphaFoldDB" id="A0A9W4U237"/>
<protein>
    <recommendedName>
        <fullName evidence="2 9">Lysophospholipase</fullName>
        <ecNumber evidence="2 9">3.1.1.5</ecNumber>
    </recommendedName>
</protein>
<evidence type="ECO:0000313" key="11">
    <source>
        <dbReference type="EMBL" id="CAI5760031.1"/>
    </source>
</evidence>
<comment type="caution">
    <text evidence="11">The sequence shown here is derived from an EMBL/GenBank/DDBJ whole genome shotgun (WGS) entry which is preliminary data.</text>
</comment>
<evidence type="ECO:0000256" key="5">
    <source>
        <dbReference type="ARBA" id="ARBA00022963"/>
    </source>
</evidence>
<evidence type="ECO:0000256" key="8">
    <source>
        <dbReference type="PROSITE-ProRule" id="PRU00555"/>
    </source>
</evidence>
<comment type="similarity">
    <text evidence="1 9">Belongs to the lysophospholipase family.</text>
</comment>
<organism evidence="11 12">
    <name type="scientific">Candida verbasci</name>
    <dbReference type="NCBI Taxonomy" id="1227364"/>
    <lineage>
        <taxon>Eukaryota</taxon>
        <taxon>Fungi</taxon>
        <taxon>Dikarya</taxon>
        <taxon>Ascomycota</taxon>
        <taxon>Saccharomycotina</taxon>
        <taxon>Pichiomycetes</taxon>
        <taxon>Debaryomycetaceae</taxon>
        <taxon>Candida/Lodderomyces clade</taxon>
        <taxon>Candida</taxon>
    </lineage>
</organism>
<keyword evidence="4 8" id="KW-0378">Hydrolase</keyword>
<evidence type="ECO:0000256" key="9">
    <source>
        <dbReference type="RuleBase" id="RU362103"/>
    </source>
</evidence>
<proteinExistence type="inferred from homology"/>
<dbReference type="Proteomes" id="UP001152885">
    <property type="component" value="Unassembled WGS sequence"/>
</dbReference>
<dbReference type="PANTHER" id="PTHR10728">
    <property type="entry name" value="CYTOSOLIC PHOSPHOLIPASE A2"/>
    <property type="match status" value="1"/>
</dbReference>
<keyword evidence="6 8" id="KW-0443">Lipid metabolism</keyword>
<dbReference type="Gene3D" id="3.40.1090.10">
    <property type="entry name" value="Cytosolic phospholipase A2 catalytic domain"/>
    <property type="match status" value="1"/>
</dbReference>
<gene>
    <name evidence="11" type="ORF">CANVERA_P4543</name>
</gene>